<dbReference type="EMBL" id="JBBPFD010000213">
    <property type="protein sequence ID" value="KAK7879694.1"/>
    <property type="molecule type" value="Genomic_DNA"/>
</dbReference>
<keyword evidence="3 6" id="KW-0801">TPQ</keyword>
<dbReference type="InterPro" id="IPR016182">
    <property type="entry name" value="Cu_amine_oxidase_N-reg"/>
</dbReference>
<comment type="caution">
    <text evidence="10">The sequence shown here is derived from an EMBL/GenBank/DDBJ whole genome shotgun (WGS) entry which is preliminary data.</text>
</comment>
<keyword evidence="2 6" id="KW-0479">Metal-binding</keyword>
<keyword evidence="5 6" id="KW-0186">Copper</keyword>
<evidence type="ECO:0000256" key="5">
    <source>
        <dbReference type="ARBA" id="ARBA00023008"/>
    </source>
</evidence>
<feature type="domain" description="Copper amine oxidase catalytic" evidence="8">
    <location>
        <begin position="201"/>
        <end position="271"/>
    </location>
</feature>
<dbReference type="Proteomes" id="UP001460270">
    <property type="component" value="Unassembled WGS sequence"/>
</dbReference>
<dbReference type="SUPFAM" id="SSF49998">
    <property type="entry name" value="Amine oxidase catalytic domain"/>
    <property type="match status" value="1"/>
</dbReference>
<name>A0AAW0MRI0_9GOBI</name>
<dbReference type="Pfam" id="PF01179">
    <property type="entry name" value="Cu_amine_oxid"/>
    <property type="match status" value="1"/>
</dbReference>
<evidence type="ECO:0000256" key="4">
    <source>
        <dbReference type="ARBA" id="ARBA00023002"/>
    </source>
</evidence>
<evidence type="ECO:0000259" key="9">
    <source>
        <dbReference type="Pfam" id="PF02727"/>
    </source>
</evidence>
<dbReference type="GO" id="GO:0005886">
    <property type="term" value="C:plasma membrane"/>
    <property type="evidence" value="ECO:0007669"/>
    <property type="project" value="TreeGrafter"/>
</dbReference>
<dbReference type="GO" id="GO:0048038">
    <property type="term" value="F:quinone binding"/>
    <property type="evidence" value="ECO:0007669"/>
    <property type="project" value="InterPro"/>
</dbReference>
<dbReference type="InterPro" id="IPR015798">
    <property type="entry name" value="Cu_amine_oxidase_C"/>
</dbReference>
<dbReference type="InterPro" id="IPR015800">
    <property type="entry name" value="Cu_amine_oxidase_N2"/>
</dbReference>
<feature type="domain" description="Copper amine oxidase N2-terminal" evidence="9">
    <location>
        <begin position="44"/>
        <end position="104"/>
    </location>
</feature>
<dbReference type="AlphaFoldDB" id="A0AAW0MRI0"/>
<evidence type="ECO:0000259" key="8">
    <source>
        <dbReference type="Pfam" id="PF01179"/>
    </source>
</evidence>
<comment type="PTM">
    <text evidence="6">Topaquinone (TPQ) is generated by copper-dependent autoxidation of a specific tyrosyl residue.</text>
</comment>
<dbReference type="GO" id="GO:0005507">
    <property type="term" value="F:copper ion binding"/>
    <property type="evidence" value="ECO:0007669"/>
    <property type="project" value="InterPro"/>
</dbReference>
<evidence type="ECO:0000256" key="2">
    <source>
        <dbReference type="ARBA" id="ARBA00022723"/>
    </source>
</evidence>
<keyword evidence="4 6" id="KW-0560">Oxidoreductase</keyword>
<evidence type="ECO:0000256" key="6">
    <source>
        <dbReference type="RuleBase" id="RU000672"/>
    </source>
</evidence>
<evidence type="ECO:0000256" key="7">
    <source>
        <dbReference type="SAM" id="MobiDB-lite"/>
    </source>
</evidence>
<dbReference type="Pfam" id="PF02727">
    <property type="entry name" value="Cu_amine_oxidN2"/>
    <property type="match status" value="1"/>
</dbReference>
<comment type="cofactor">
    <cofactor evidence="6">
        <name>Cu cation</name>
        <dbReference type="ChEBI" id="CHEBI:23378"/>
    </cofactor>
    <text evidence="6">Contains 1 topaquinone per subunit.</text>
</comment>
<feature type="region of interest" description="Disordered" evidence="7">
    <location>
        <begin position="1"/>
        <end position="29"/>
    </location>
</feature>
<dbReference type="SUPFAM" id="SSF54416">
    <property type="entry name" value="Amine oxidase N-terminal region"/>
    <property type="match status" value="1"/>
</dbReference>
<keyword evidence="11" id="KW-1185">Reference proteome</keyword>
<evidence type="ECO:0000313" key="11">
    <source>
        <dbReference type="Proteomes" id="UP001460270"/>
    </source>
</evidence>
<dbReference type="EC" id="1.4.3.-" evidence="6"/>
<organism evidence="10 11">
    <name type="scientific">Mugilogobius chulae</name>
    <name type="common">yellowstripe goby</name>
    <dbReference type="NCBI Taxonomy" id="88201"/>
    <lineage>
        <taxon>Eukaryota</taxon>
        <taxon>Metazoa</taxon>
        <taxon>Chordata</taxon>
        <taxon>Craniata</taxon>
        <taxon>Vertebrata</taxon>
        <taxon>Euteleostomi</taxon>
        <taxon>Actinopterygii</taxon>
        <taxon>Neopterygii</taxon>
        <taxon>Teleostei</taxon>
        <taxon>Neoteleostei</taxon>
        <taxon>Acanthomorphata</taxon>
        <taxon>Gobiaria</taxon>
        <taxon>Gobiiformes</taxon>
        <taxon>Gobioidei</taxon>
        <taxon>Gobiidae</taxon>
        <taxon>Gobionellinae</taxon>
        <taxon>Mugilogobius</taxon>
    </lineage>
</organism>
<evidence type="ECO:0000313" key="10">
    <source>
        <dbReference type="EMBL" id="KAK7879694.1"/>
    </source>
</evidence>
<dbReference type="PANTHER" id="PTHR10638:SF4">
    <property type="entry name" value="RETINA-SPECIFIC COPPER AMINE OXIDASE"/>
    <property type="match status" value="1"/>
</dbReference>
<reference evidence="11" key="1">
    <citation type="submission" date="2024-04" db="EMBL/GenBank/DDBJ databases">
        <title>Salinicola lusitanus LLJ914,a marine bacterium isolated from the Okinawa Trough.</title>
        <authorList>
            <person name="Li J."/>
        </authorList>
    </citation>
    <scope>NUCLEOTIDE SEQUENCE [LARGE SCALE GENOMIC DNA]</scope>
</reference>
<dbReference type="InterPro" id="IPR000269">
    <property type="entry name" value="Cu_amine_oxidase"/>
</dbReference>
<sequence length="352" mass="41222">MVGYSHRTSQCSARSKHMSQGKHDQSSCEFTDLSQDENQQVQEYLLRQKDFNISTRQSTRPDHNFLFLIDLHRPTKPEVLKHQDTHGPALQREATVVVFYGVKELPHSEHTVTIGEYMLMFQFLEVLHESFRVDAQKKLNMFEQMPRDIWTPEYKELVNYISIMSVEELWDAYSVGTIVKTPWEDYGSLNPRTRPLQLGPQLMSPEGARYSVRHNQVLYLDWSFAFGLSAVTGMRVFDVRFRNERILYELSVQEAMTVYGSETPGLAMTKFLVSSIELPHSEHTVTIGEYMLMFQFLEVNVFLTLSRFLHKSFRVDAQKKLNAFEQMPRDIWTPEYKELVNHIRHRGRTTAL</sequence>
<dbReference type="GO" id="GO:0009308">
    <property type="term" value="P:amine metabolic process"/>
    <property type="evidence" value="ECO:0007669"/>
    <property type="project" value="UniProtKB-UniRule"/>
</dbReference>
<gene>
    <name evidence="10" type="ORF">WMY93_033595</name>
</gene>
<accession>A0AAW0MRI0</accession>
<dbReference type="Gene3D" id="2.70.98.20">
    <property type="entry name" value="Copper amine oxidase, catalytic domain"/>
    <property type="match status" value="1"/>
</dbReference>
<feature type="compositionally biased region" description="Polar residues" evidence="7">
    <location>
        <begin position="1"/>
        <end position="13"/>
    </location>
</feature>
<dbReference type="PANTHER" id="PTHR10638">
    <property type="entry name" value="COPPER AMINE OXIDASE"/>
    <property type="match status" value="1"/>
</dbReference>
<protein>
    <recommendedName>
        <fullName evidence="6">Amine oxidase</fullName>
        <ecNumber evidence="6">1.4.3.-</ecNumber>
    </recommendedName>
</protein>
<evidence type="ECO:0000256" key="3">
    <source>
        <dbReference type="ARBA" id="ARBA00022772"/>
    </source>
</evidence>
<dbReference type="InterPro" id="IPR036460">
    <property type="entry name" value="Cu_amine_oxidase_C_sf"/>
</dbReference>
<dbReference type="GO" id="GO:0008131">
    <property type="term" value="F:primary methylamine oxidase activity"/>
    <property type="evidence" value="ECO:0007669"/>
    <property type="project" value="InterPro"/>
</dbReference>
<comment type="similarity">
    <text evidence="1 6">Belongs to the copper/topaquinone oxidase family.</text>
</comment>
<proteinExistence type="inferred from homology"/>
<dbReference type="Gene3D" id="3.10.450.40">
    <property type="match status" value="2"/>
</dbReference>
<evidence type="ECO:0000256" key="1">
    <source>
        <dbReference type="ARBA" id="ARBA00007983"/>
    </source>
</evidence>